<dbReference type="EMBL" id="OY882867">
    <property type="protein sequence ID" value="CAK6433573.1"/>
    <property type="molecule type" value="Genomic_DNA"/>
</dbReference>
<protein>
    <submittedName>
        <fullName evidence="2">Uncharacterized protein</fullName>
    </submittedName>
</protein>
<reference evidence="2" key="1">
    <citation type="submission" date="2023-12" db="EMBL/GenBank/DDBJ databases">
        <authorList>
            <person name="Brown T."/>
        </authorList>
    </citation>
    <scope>NUCLEOTIDE SEQUENCE</scope>
</reference>
<accession>A0ABN9Z737</accession>
<feature type="region of interest" description="Disordered" evidence="1">
    <location>
        <begin position="55"/>
        <end position="80"/>
    </location>
</feature>
<sequence length="151" mass="16448">MSSQECGCDPIPKAGEGGGSIRSIGQHLPPCLPASAAWPTSGLELARLKLLTPLGFSSRGPGANPPPFHQRKGDEHSTASGHCAGFRGWCSREHPREDQRQEPLRHCVHRWRSSNQALSWVRAKDGDRQVKGIVEECVALAGFRMAEPSEF</sequence>
<gene>
    <name evidence="2" type="ORF">MPIPNATIZW_LOCUS1879</name>
</gene>
<organism evidence="2 3">
    <name type="scientific">Pipistrellus nathusii</name>
    <name type="common">Nathusius' pipistrelle</name>
    <dbReference type="NCBI Taxonomy" id="59473"/>
    <lineage>
        <taxon>Eukaryota</taxon>
        <taxon>Metazoa</taxon>
        <taxon>Chordata</taxon>
        <taxon>Craniata</taxon>
        <taxon>Vertebrata</taxon>
        <taxon>Euteleostomi</taxon>
        <taxon>Mammalia</taxon>
        <taxon>Eutheria</taxon>
        <taxon>Laurasiatheria</taxon>
        <taxon>Chiroptera</taxon>
        <taxon>Yangochiroptera</taxon>
        <taxon>Vespertilionidae</taxon>
        <taxon>Pipistrellus</taxon>
    </lineage>
</organism>
<keyword evidence="3" id="KW-1185">Reference proteome</keyword>
<evidence type="ECO:0000256" key="1">
    <source>
        <dbReference type="SAM" id="MobiDB-lite"/>
    </source>
</evidence>
<evidence type="ECO:0000313" key="2">
    <source>
        <dbReference type="EMBL" id="CAK6433573.1"/>
    </source>
</evidence>
<dbReference type="Proteomes" id="UP001314169">
    <property type="component" value="Chromosome 10"/>
</dbReference>
<evidence type="ECO:0000313" key="3">
    <source>
        <dbReference type="Proteomes" id="UP001314169"/>
    </source>
</evidence>
<proteinExistence type="predicted"/>
<name>A0ABN9Z737_PIPNA</name>